<organism evidence="2 3">
    <name type="scientific">Streptomyces plumbiresistens</name>
    <dbReference type="NCBI Taxonomy" id="511811"/>
    <lineage>
        <taxon>Bacteria</taxon>
        <taxon>Bacillati</taxon>
        <taxon>Actinomycetota</taxon>
        <taxon>Actinomycetes</taxon>
        <taxon>Kitasatosporales</taxon>
        <taxon>Streptomycetaceae</taxon>
        <taxon>Streptomyces</taxon>
    </lineage>
</organism>
<protein>
    <submittedName>
        <fullName evidence="2">Uncharacterized protein</fullName>
    </submittedName>
</protein>
<evidence type="ECO:0000313" key="3">
    <source>
        <dbReference type="Proteomes" id="UP001500456"/>
    </source>
</evidence>
<reference evidence="3" key="1">
    <citation type="journal article" date="2019" name="Int. J. Syst. Evol. Microbiol.">
        <title>The Global Catalogue of Microorganisms (GCM) 10K type strain sequencing project: providing services to taxonomists for standard genome sequencing and annotation.</title>
        <authorList>
            <consortium name="The Broad Institute Genomics Platform"/>
            <consortium name="The Broad Institute Genome Sequencing Center for Infectious Disease"/>
            <person name="Wu L."/>
            <person name="Ma J."/>
        </authorList>
    </citation>
    <scope>NUCLEOTIDE SEQUENCE [LARGE SCALE GENOMIC DNA]</scope>
    <source>
        <strain evidence="3">JCM 16924</strain>
    </source>
</reference>
<sequence length="63" mass="7033">MVLNRSITIPLLRSSVTPKGERHQQSGPGFEPTLRYCDPRVAPPEGDLRWAFTTPLTERGSVL</sequence>
<gene>
    <name evidence="2" type="ORF">GCM10022232_58870</name>
</gene>
<dbReference type="EMBL" id="BAAAZX010000018">
    <property type="protein sequence ID" value="GAA4010171.1"/>
    <property type="molecule type" value="Genomic_DNA"/>
</dbReference>
<comment type="caution">
    <text evidence="2">The sequence shown here is derived from an EMBL/GenBank/DDBJ whole genome shotgun (WGS) entry which is preliminary data.</text>
</comment>
<name>A0ABP7SD87_9ACTN</name>
<dbReference type="Proteomes" id="UP001500456">
    <property type="component" value="Unassembled WGS sequence"/>
</dbReference>
<evidence type="ECO:0000256" key="1">
    <source>
        <dbReference type="SAM" id="MobiDB-lite"/>
    </source>
</evidence>
<evidence type="ECO:0000313" key="2">
    <source>
        <dbReference type="EMBL" id="GAA4010171.1"/>
    </source>
</evidence>
<proteinExistence type="predicted"/>
<feature type="region of interest" description="Disordered" evidence="1">
    <location>
        <begin position="17"/>
        <end position="36"/>
    </location>
</feature>
<accession>A0ABP7SD87</accession>
<keyword evidence="3" id="KW-1185">Reference proteome</keyword>